<dbReference type="EMBL" id="VSSQ01002132">
    <property type="protein sequence ID" value="MPM13521.1"/>
    <property type="molecule type" value="Genomic_DNA"/>
</dbReference>
<protein>
    <submittedName>
        <fullName evidence="1">Uncharacterized protein</fullName>
    </submittedName>
</protein>
<organism evidence="1">
    <name type="scientific">bioreactor metagenome</name>
    <dbReference type="NCBI Taxonomy" id="1076179"/>
    <lineage>
        <taxon>unclassified sequences</taxon>
        <taxon>metagenomes</taxon>
        <taxon>ecological metagenomes</taxon>
    </lineage>
</organism>
<reference evidence="1" key="1">
    <citation type="submission" date="2019-08" db="EMBL/GenBank/DDBJ databases">
        <authorList>
            <person name="Kucharzyk K."/>
            <person name="Murdoch R.W."/>
            <person name="Higgins S."/>
            <person name="Loffler F."/>
        </authorList>
    </citation>
    <scope>NUCLEOTIDE SEQUENCE</scope>
</reference>
<name>A0A644XCP4_9ZZZZ</name>
<gene>
    <name evidence="1" type="ORF">SDC9_59878</name>
</gene>
<sequence length="501" mass="57101">MGLKLRLLMAVMILPFLLPAQDSVSVHEKYFRYRDRLDYFVVFVTEPGGGLLANIRNRDAWKDPDGIYLSGDEVDYHQSLTFGQTHTRTGYLLGTLATEYALLKQAGDTFRASVTLSQIRIVLDAFDRTDRCESGPPWFGKDTLDGFFVREDAPPVLSELMMKQLNTGLDDSDYFYLRIARGECGIPALIRDNAAEALKMYESRDGYFYSRREGSHPDAAAYSARSEQYFRYFKNQKFTSQDEVLGSLVGLTLTVKFVDDEDVRKTALDQMLRMISFMCGSRKTLWWRPTYPDGTRMGNENGADGRAYAFALKTLAYKYAGEDYLKRNFPAIVQAPWCRDAFEGAEYACLSNIGYSGHRIFRFLMAEALSVSGTSRVSQSVSKELKSFTARYDWDTFYLLLYYALNDLPPETRIFDFEKLSNQLQSAPADGTWQYGDNHCSKIKGWSAEFRWSATVEAQNGKTGENWSLGNYSGIDFMLLHNLACLGLEEYSESFSHYIKP</sequence>
<proteinExistence type="predicted"/>
<dbReference type="AlphaFoldDB" id="A0A644XCP4"/>
<accession>A0A644XCP4</accession>
<comment type="caution">
    <text evidence="1">The sequence shown here is derived from an EMBL/GenBank/DDBJ whole genome shotgun (WGS) entry which is preliminary data.</text>
</comment>
<evidence type="ECO:0000313" key="1">
    <source>
        <dbReference type="EMBL" id="MPM13521.1"/>
    </source>
</evidence>